<feature type="binding site" description="covalent" evidence="4">
    <location>
        <position position="63"/>
    </location>
    <ligand>
        <name>heme c</name>
        <dbReference type="ChEBI" id="CHEBI:61717"/>
        <label>1</label>
    </ligand>
</feature>
<evidence type="ECO:0000259" key="6">
    <source>
        <dbReference type="PROSITE" id="PS51007"/>
    </source>
</evidence>
<feature type="domain" description="Cytochrome c" evidence="6">
    <location>
        <begin position="329"/>
        <end position="423"/>
    </location>
</feature>
<dbReference type="Gene3D" id="1.10.760.10">
    <property type="entry name" value="Cytochrome c-like domain"/>
    <property type="match status" value="3"/>
</dbReference>
<feature type="domain" description="Cytochrome c" evidence="6">
    <location>
        <begin position="49"/>
        <end position="152"/>
    </location>
</feature>
<accession>A0A2V1JYL7</accession>
<evidence type="ECO:0000256" key="4">
    <source>
        <dbReference type="PIRSR" id="PIRSR000018-50"/>
    </source>
</evidence>
<feature type="binding site" description="axial binding residue" evidence="5">
    <location>
        <position position="67"/>
    </location>
    <ligand>
        <name>heme c</name>
        <dbReference type="ChEBI" id="CHEBI:61717"/>
        <label>1</label>
    </ligand>
    <ligandPart>
        <name>Fe</name>
        <dbReference type="ChEBI" id="CHEBI:18248"/>
    </ligandPart>
</feature>
<comment type="caution">
    <text evidence="7">The sequence shown here is derived from an EMBL/GenBank/DDBJ whole genome shotgun (WGS) entry which is preliminary data.</text>
</comment>
<gene>
    <name evidence="7" type="ORF">DD235_05900</name>
</gene>
<name>A0A2V1JYL7_9BURK</name>
<dbReference type="InterPro" id="IPR036909">
    <property type="entry name" value="Cyt_c-like_dom_sf"/>
</dbReference>
<keyword evidence="3 5" id="KW-0408">Iron</keyword>
<dbReference type="Pfam" id="PF00034">
    <property type="entry name" value="Cytochrom_C"/>
    <property type="match status" value="2"/>
</dbReference>
<proteinExistence type="predicted"/>
<comment type="cofactor">
    <cofactor evidence="4">
        <name>heme c</name>
        <dbReference type="ChEBI" id="CHEBI:61717"/>
    </cofactor>
    <text evidence="4">Binds 3 heme c groups covalently per subunit.</text>
</comment>
<feature type="binding site" description="covalent" evidence="4">
    <location>
        <position position="66"/>
    </location>
    <ligand>
        <name>heme c</name>
        <dbReference type="ChEBI" id="CHEBI:61717"/>
        <label>1</label>
    </ligand>
</feature>
<dbReference type="PANTHER" id="PTHR35008:SF4">
    <property type="entry name" value="BLL4482 PROTEIN"/>
    <property type="match status" value="1"/>
</dbReference>
<dbReference type="InterPro" id="IPR051459">
    <property type="entry name" value="Cytochrome_c-type_DH"/>
</dbReference>
<evidence type="ECO:0000313" key="8">
    <source>
        <dbReference type="Proteomes" id="UP000245212"/>
    </source>
</evidence>
<dbReference type="PANTHER" id="PTHR35008">
    <property type="entry name" value="BLL4482 PROTEIN-RELATED"/>
    <property type="match status" value="1"/>
</dbReference>
<evidence type="ECO:0000313" key="7">
    <source>
        <dbReference type="EMBL" id="PWF23869.1"/>
    </source>
</evidence>
<evidence type="ECO:0000256" key="1">
    <source>
        <dbReference type="ARBA" id="ARBA00022617"/>
    </source>
</evidence>
<dbReference type="AlphaFoldDB" id="A0A2V1JYL7"/>
<dbReference type="Proteomes" id="UP000245212">
    <property type="component" value="Unassembled WGS sequence"/>
</dbReference>
<dbReference type="GO" id="GO:0020037">
    <property type="term" value="F:heme binding"/>
    <property type="evidence" value="ECO:0007669"/>
    <property type="project" value="InterPro"/>
</dbReference>
<feature type="binding site" description="axial binding residue" evidence="5">
    <location>
        <position position="213"/>
    </location>
    <ligand>
        <name>heme c</name>
        <dbReference type="ChEBI" id="CHEBI:61717"/>
        <label>2</label>
    </ligand>
    <ligandPart>
        <name>Fe</name>
        <dbReference type="ChEBI" id="CHEBI:18248"/>
    </ligandPart>
</feature>
<dbReference type="SUPFAM" id="SSF46626">
    <property type="entry name" value="Cytochrome c"/>
    <property type="match status" value="3"/>
</dbReference>
<feature type="binding site" description="covalent" evidence="4">
    <location>
        <position position="209"/>
    </location>
    <ligand>
        <name>heme c</name>
        <dbReference type="ChEBI" id="CHEBI:61717"/>
        <label>2</label>
    </ligand>
</feature>
<dbReference type="GO" id="GO:0016020">
    <property type="term" value="C:membrane"/>
    <property type="evidence" value="ECO:0007669"/>
    <property type="project" value="InterPro"/>
</dbReference>
<keyword evidence="2 5" id="KW-0479">Metal-binding</keyword>
<feature type="domain" description="Cytochrome c" evidence="6">
    <location>
        <begin position="194"/>
        <end position="301"/>
    </location>
</feature>
<feature type="binding site" description="covalent" evidence="4">
    <location>
        <position position="212"/>
    </location>
    <ligand>
        <name>heme c</name>
        <dbReference type="ChEBI" id="CHEBI:61717"/>
        <label>2</label>
    </ligand>
</feature>
<dbReference type="GO" id="GO:0016614">
    <property type="term" value="F:oxidoreductase activity, acting on CH-OH group of donors"/>
    <property type="evidence" value="ECO:0007669"/>
    <property type="project" value="InterPro"/>
</dbReference>
<sequence>MKNHKLRNGILIVLVLGAVVALAILLGAFRSSSVASDVDTPLTAEEVQRLLPRGRELALAGDCFGCHSQTQGPRGAGGVPIGTPFGTLYSTNITPDPTYGIGQYTRADFHRVLRDGIAPGNRNLYPAMPYVFTQITTPEDIDALYAYLMSIPPMAVENVENTGVFEFPVRPFMNFWALLNFPEREVPAVPDRSEQWLRGAYLVQGLGHCGACHTPRNVMMGVDFSRDLQGGSVDGMNAPDITAEGLARVGFDQATLAQYLRTGIAPQGTAFGGMYTVVHFSTSAMQAEDVEAIATYLMTDDTGKIVAPAPAPSPAPASVAPVSQAGADADADSGLQIGRRLYMSACAGCHGAQGEGIPNVAPAMRGNATLAMPDPVNTLYAVLHGIPTQVFPGGQRMYAMPPFRDQLNTTQVAELSTWLRTEWGGQSAPVSASQVEAASRSAQ</sequence>
<reference evidence="8" key="1">
    <citation type="submission" date="2018-05" db="EMBL/GenBank/DDBJ databases">
        <authorList>
            <person name="Li Y."/>
        </authorList>
    </citation>
    <scope>NUCLEOTIDE SEQUENCE [LARGE SCALE GENOMIC DNA]</scope>
    <source>
        <strain evidence="8">3d-2-2</strain>
    </source>
</reference>
<organism evidence="7 8">
    <name type="scientific">Corticimicrobacter populi</name>
    <dbReference type="NCBI Taxonomy" id="2175229"/>
    <lineage>
        <taxon>Bacteria</taxon>
        <taxon>Pseudomonadati</taxon>
        <taxon>Pseudomonadota</taxon>
        <taxon>Betaproteobacteria</taxon>
        <taxon>Burkholderiales</taxon>
        <taxon>Alcaligenaceae</taxon>
        <taxon>Corticimicrobacter</taxon>
    </lineage>
</organism>
<dbReference type="PROSITE" id="PS51007">
    <property type="entry name" value="CYTC"/>
    <property type="match status" value="3"/>
</dbReference>
<protein>
    <submittedName>
        <fullName evidence="7">Dehydrogenase</fullName>
    </submittedName>
</protein>
<dbReference type="PIRSF" id="PIRSF000018">
    <property type="entry name" value="Mb_ADH_cyt_c"/>
    <property type="match status" value="1"/>
</dbReference>
<dbReference type="EMBL" id="QETA01000002">
    <property type="protein sequence ID" value="PWF23869.1"/>
    <property type="molecule type" value="Genomic_DNA"/>
</dbReference>
<keyword evidence="8" id="KW-1185">Reference proteome</keyword>
<evidence type="ECO:0000256" key="5">
    <source>
        <dbReference type="PIRSR" id="PIRSR000018-51"/>
    </source>
</evidence>
<keyword evidence="1 4" id="KW-0349">Heme</keyword>
<dbReference type="InterPro" id="IPR014353">
    <property type="entry name" value="Membr-bd_ADH_cyt_c"/>
</dbReference>
<dbReference type="RefSeq" id="WP_109061147.1">
    <property type="nucleotide sequence ID" value="NZ_QETA01000002.1"/>
</dbReference>
<dbReference type="GO" id="GO:0005506">
    <property type="term" value="F:iron ion binding"/>
    <property type="evidence" value="ECO:0007669"/>
    <property type="project" value="InterPro"/>
</dbReference>
<feature type="binding site" description="covalent" evidence="4">
    <location>
        <position position="346"/>
    </location>
    <ligand>
        <name>heme c</name>
        <dbReference type="ChEBI" id="CHEBI:61717"/>
        <label>3</label>
    </ligand>
</feature>
<feature type="binding site" description="covalent" evidence="4">
    <location>
        <position position="349"/>
    </location>
    <ligand>
        <name>heme c</name>
        <dbReference type="ChEBI" id="CHEBI:61717"/>
        <label>3</label>
    </ligand>
</feature>
<dbReference type="InterPro" id="IPR009056">
    <property type="entry name" value="Cyt_c-like_dom"/>
</dbReference>
<feature type="binding site" description="axial binding residue" evidence="5">
    <location>
        <position position="350"/>
    </location>
    <ligand>
        <name>heme c</name>
        <dbReference type="ChEBI" id="CHEBI:61717"/>
        <label>3</label>
    </ligand>
    <ligandPart>
        <name>Fe</name>
        <dbReference type="ChEBI" id="CHEBI:18248"/>
    </ligandPart>
</feature>
<dbReference type="GO" id="GO:0009055">
    <property type="term" value="F:electron transfer activity"/>
    <property type="evidence" value="ECO:0007669"/>
    <property type="project" value="InterPro"/>
</dbReference>
<evidence type="ECO:0000256" key="3">
    <source>
        <dbReference type="ARBA" id="ARBA00023004"/>
    </source>
</evidence>
<evidence type="ECO:0000256" key="2">
    <source>
        <dbReference type="ARBA" id="ARBA00022723"/>
    </source>
</evidence>